<evidence type="ECO:0000313" key="3">
    <source>
        <dbReference type="Proteomes" id="UP000054538"/>
    </source>
</evidence>
<evidence type="ECO:0000313" key="2">
    <source>
        <dbReference type="EMBL" id="KIK76305.1"/>
    </source>
</evidence>
<gene>
    <name evidence="2" type="ORF">PAXRUDRAFT_835406</name>
</gene>
<feature type="compositionally biased region" description="Basic residues" evidence="1">
    <location>
        <begin position="73"/>
        <end position="90"/>
    </location>
</feature>
<feature type="compositionally biased region" description="Basic and acidic residues" evidence="1">
    <location>
        <begin position="145"/>
        <end position="188"/>
    </location>
</feature>
<name>A0A0D0DF64_9AGAM</name>
<dbReference type="HOGENOM" id="CLU_950284_0_0_1"/>
<keyword evidence="3" id="KW-1185">Reference proteome</keyword>
<accession>A0A0D0DF64</accession>
<organism evidence="2 3">
    <name type="scientific">Paxillus rubicundulus Ve08.2h10</name>
    <dbReference type="NCBI Taxonomy" id="930991"/>
    <lineage>
        <taxon>Eukaryota</taxon>
        <taxon>Fungi</taxon>
        <taxon>Dikarya</taxon>
        <taxon>Basidiomycota</taxon>
        <taxon>Agaricomycotina</taxon>
        <taxon>Agaricomycetes</taxon>
        <taxon>Agaricomycetidae</taxon>
        <taxon>Boletales</taxon>
        <taxon>Paxilineae</taxon>
        <taxon>Paxillaceae</taxon>
        <taxon>Paxillus</taxon>
    </lineage>
</organism>
<reference evidence="3" key="2">
    <citation type="submission" date="2015-01" db="EMBL/GenBank/DDBJ databases">
        <title>Evolutionary Origins and Diversification of the Mycorrhizal Mutualists.</title>
        <authorList>
            <consortium name="DOE Joint Genome Institute"/>
            <consortium name="Mycorrhizal Genomics Consortium"/>
            <person name="Kohler A."/>
            <person name="Kuo A."/>
            <person name="Nagy L.G."/>
            <person name="Floudas D."/>
            <person name="Copeland A."/>
            <person name="Barry K.W."/>
            <person name="Cichocki N."/>
            <person name="Veneault-Fourrey C."/>
            <person name="LaButti K."/>
            <person name="Lindquist E.A."/>
            <person name="Lipzen A."/>
            <person name="Lundell T."/>
            <person name="Morin E."/>
            <person name="Murat C."/>
            <person name="Riley R."/>
            <person name="Ohm R."/>
            <person name="Sun H."/>
            <person name="Tunlid A."/>
            <person name="Henrissat B."/>
            <person name="Grigoriev I.V."/>
            <person name="Hibbett D.S."/>
            <person name="Martin F."/>
        </authorList>
    </citation>
    <scope>NUCLEOTIDE SEQUENCE [LARGE SCALE GENOMIC DNA]</scope>
    <source>
        <strain evidence="3">Ve08.2h10</strain>
    </source>
</reference>
<feature type="compositionally biased region" description="Basic residues" evidence="1">
    <location>
        <begin position="261"/>
        <end position="273"/>
    </location>
</feature>
<dbReference type="InParanoid" id="A0A0D0DF64"/>
<dbReference type="AlphaFoldDB" id="A0A0D0DF64"/>
<feature type="region of interest" description="Disordered" evidence="1">
    <location>
        <begin position="253"/>
        <end position="273"/>
    </location>
</feature>
<proteinExistence type="predicted"/>
<sequence>METPGKEREGRKSSDDAAPGPRPEAGGEECQPARPTKPPDVTSSADDINVPAPPSMPLEGEQCGPEASGHVNGRAHHWWQRKQRRRRQRVQRQTLVRDQGDMKVPRDPVGTPDSDTRRPNEPTEPPDEKEGGRGRDSEGTPTVKNVEDIEAKGLRRDDEPGGRGVKGDEPRGGEGKERGQRKGEDGRVFRPPTPLPIATPRPTHLTNPPRRRGRLKAAPTKVSKHEHTEYTPCRAVVLTTSQPSRMRRKWYRATGGVSQSHRTRGRRARRPARRHRALLTPPAHPLAVNYHIG</sequence>
<dbReference type="OrthoDB" id="10665099at2759"/>
<protein>
    <submittedName>
        <fullName evidence="2">Uncharacterized protein</fullName>
    </submittedName>
</protein>
<dbReference type="Proteomes" id="UP000054538">
    <property type="component" value="Unassembled WGS sequence"/>
</dbReference>
<reference evidence="2 3" key="1">
    <citation type="submission" date="2014-04" db="EMBL/GenBank/DDBJ databases">
        <authorList>
            <consortium name="DOE Joint Genome Institute"/>
            <person name="Kuo A."/>
            <person name="Kohler A."/>
            <person name="Jargeat P."/>
            <person name="Nagy L.G."/>
            <person name="Floudas D."/>
            <person name="Copeland A."/>
            <person name="Barry K.W."/>
            <person name="Cichocki N."/>
            <person name="Veneault-Fourrey C."/>
            <person name="LaButti K."/>
            <person name="Lindquist E.A."/>
            <person name="Lipzen A."/>
            <person name="Lundell T."/>
            <person name="Morin E."/>
            <person name="Murat C."/>
            <person name="Sun H."/>
            <person name="Tunlid A."/>
            <person name="Henrissat B."/>
            <person name="Grigoriev I.V."/>
            <person name="Hibbett D.S."/>
            <person name="Martin F."/>
            <person name="Nordberg H.P."/>
            <person name="Cantor M.N."/>
            <person name="Hua S.X."/>
        </authorList>
    </citation>
    <scope>NUCLEOTIDE SEQUENCE [LARGE SCALE GENOMIC DNA]</scope>
    <source>
        <strain evidence="2 3">Ve08.2h10</strain>
    </source>
</reference>
<feature type="compositionally biased region" description="Basic and acidic residues" evidence="1">
    <location>
        <begin position="1"/>
        <end position="15"/>
    </location>
</feature>
<dbReference type="EMBL" id="KN827559">
    <property type="protein sequence ID" value="KIK76305.1"/>
    <property type="molecule type" value="Genomic_DNA"/>
</dbReference>
<feature type="compositionally biased region" description="Basic and acidic residues" evidence="1">
    <location>
        <begin position="114"/>
        <end position="138"/>
    </location>
</feature>
<feature type="region of interest" description="Disordered" evidence="1">
    <location>
        <begin position="1"/>
        <end position="228"/>
    </location>
</feature>
<evidence type="ECO:0000256" key="1">
    <source>
        <dbReference type="SAM" id="MobiDB-lite"/>
    </source>
</evidence>